<accession>A0ABT8YZE0</accession>
<sequence length="95" mass="11264">MAMEHRKPIKWSIMMTEMELDEGLEAKTSEMVKIWKRHGLELNDNVGIFEKNGTLDSVSFIDCLNEAEKTMYKAVYQYIRDFKIAERMKENIDKK</sequence>
<name>A0ABT8YZE0_9SPIR</name>
<dbReference type="EMBL" id="JAUPBM010000082">
    <property type="protein sequence ID" value="MDO7020598.1"/>
    <property type="molecule type" value="Genomic_DNA"/>
</dbReference>
<proteinExistence type="predicted"/>
<keyword evidence="2" id="KW-1185">Reference proteome</keyword>
<reference evidence="1" key="1">
    <citation type="submission" date="2023-07" db="EMBL/GenBank/DDBJ databases">
        <title>Mucosal microbiota of week-old chicken and adult hens.</title>
        <authorList>
            <person name="Volf J."/>
            <person name="Karasova D."/>
            <person name="Crhanova M."/>
            <person name="Faldynova M."/>
            <person name="Prikrylova H."/>
            <person name="Zeman M."/>
            <person name="Babak V."/>
            <person name="Rajova J."/>
            <person name="Rychlik I."/>
        </authorList>
    </citation>
    <scope>NUCLEOTIDE SEQUENCE</scope>
    <source>
        <strain evidence="1">ET902</strain>
    </source>
</reference>
<protein>
    <submittedName>
        <fullName evidence="1">Uncharacterized protein</fullName>
    </submittedName>
</protein>
<evidence type="ECO:0000313" key="1">
    <source>
        <dbReference type="EMBL" id="MDO7020598.1"/>
    </source>
</evidence>
<gene>
    <name evidence="1" type="ORF">Q5M86_07410</name>
</gene>
<evidence type="ECO:0000313" key="2">
    <source>
        <dbReference type="Proteomes" id="UP001175147"/>
    </source>
</evidence>
<organism evidence="1 2">
    <name type="scientific">Brachyspira innocens</name>
    <dbReference type="NCBI Taxonomy" id="13264"/>
    <lineage>
        <taxon>Bacteria</taxon>
        <taxon>Pseudomonadati</taxon>
        <taxon>Spirochaetota</taxon>
        <taxon>Spirochaetia</taxon>
        <taxon>Brachyspirales</taxon>
        <taxon>Brachyspiraceae</taxon>
        <taxon>Brachyspira</taxon>
    </lineage>
</organism>
<dbReference type="RefSeq" id="WP_304385197.1">
    <property type="nucleotide sequence ID" value="NZ_JAUPBL010000036.1"/>
</dbReference>
<comment type="caution">
    <text evidence="1">The sequence shown here is derived from an EMBL/GenBank/DDBJ whole genome shotgun (WGS) entry which is preliminary data.</text>
</comment>
<dbReference type="Proteomes" id="UP001175147">
    <property type="component" value="Unassembled WGS sequence"/>
</dbReference>